<dbReference type="AlphaFoldDB" id="A0A919NTH1"/>
<comment type="caution">
    <text evidence="2">The sequence shown here is derived from an EMBL/GenBank/DDBJ whole genome shotgun (WGS) entry which is preliminary data.</text>
</comment>
<dbReference type="InterPro" id="IPR038727">
    <property type="entry name" value="NadR/Ttd14_AAA_dom"/>
</dbReference>
<evidence type="ECO:0000313" key="2">
    <source>
        <dbReference type="EMBL" id="GIF23970.1"/>
    </source>
</evidence>
<sequence>MFGGAGAGMRVAVSGTHGVGKTTLAEALCARLPGHVVVEEPYYLLEEQGYEFDFPPAAEDYRAMLACSVRSLRSPSTSKAVFDRTPLDYLAYLAASGADPAEQADAAALRLAFATLDLLVITVITPETERILPAAELPGLRSRMNDALLELVYDDPLDAWAGTPVLELSGPLDNRLDAILAVLKPEPVGPTKAGASRHVAD</sequence>
<accession>A0A919NTH1</accession>
<reference evidence="2" key="1">
    <citation type="submission" date="2021-01" db="EMBL/GenBank/DDBJ databases">
        <title>Whole genome shotgun sequence of Actinoplanes tereljensis NBRC 105297.</title>
        <authorList>
            <person name="Komaki H."/>
            <person name="Tamura T."/>
        </authorList>
    </citation>
    <scope>NUCLEOTIDE SEQUENCE</scope>
    <source>
        <strain evidence="2">NBRC 105297</strain>
    </source>
</reference>
<dbReference type="Gene3D" id="3.40.50.300">
    <property type="entry name" value="P-loop containing nucleotide triphosphate hydrolases"/>
    <property type="match status" value="1"/>
</dbReference>
<feature type="domain" description="NadR/Ttd14 AAA" evidence="1">
    <location>
        <begin position="10"/>
        <end position="128"/>
    </location>
</feature>
<evidence type="ECO:0000259" key="1">
    <source>
        <dbReference type="Pfam" id="PF13521"/>
    </source>
</evidence>
<name>A0A919NTH1_9ACTN</name>
<evidence type="ECO:0000313" key="3">
    <source>
        <dbReference type="Proteomes" id="UP000623608"/>
    </source>
</evidence>
<dbReference type="InterPro" id="IPR027417">
    <property type="entry name" value="P-loop_NTPase"/>
</dbReference>
<dbReference type="EMBL" id="BOMY01000042">
    <property type="protein sequence ID" value="GIF23970.1"/>
    <property type="molecule type" value="Genomic_DNA"/>
</dbReference>
<proteinExistence type="predicted"/>
<dbReference type="Pfam" id="PF13521">
    <property type="entry name" value="AAA_28"/>
    <property type="match status" value="1"/>
</dbReference>
<dbReference type="Proteomes" id="UP000623608">
    <property type="component" value="Unassembled WGS sequence"/>
</dbReference>
<protein>
    <recommendedName>
        <fullName evidence="1">NadR/Ttd14 AAA domain-containing protein</fullName>
    </recommendedName>
</protein>
<gene>
    <name evidence="2" type="ORF">Ate02nite_67000</name>
</gene>
<keyword evidence="3" id="KW-1185">Reference proteome</keyword>
<organism evidence="2 3">
    <name type="scientific">Paractinoplanes tereljensis</name>
    <dbReference type="NCBI Taxonomy" id="571912"/>
    <lineage>
        <taxon>Bacteria</taxon>
        <taxon>Bacillati</taxon>
        <taxon>Actinomycetota</taxon>
        <taxon>Actinomycetes</taxon>
        <taxon>Micromonosporales</taxon>
        <taxon>Micromonosporaceae</taxon>
        <taxon>Paractinoplanes</taxon>
    </lineage>
</organism>
<dbReference type="SUPFAM" id="SSF52540">
    <property type="entry name" value="P-loop containing nucleoside triphosphate hydrolases"/>
    <property type="match status" value="1"/>
</dbReference>